<dbReference type="EMBL" id="JARQAJ010000007">
    <property type="protein sequence ID" value="MDT2760390.1"/>
    <property type="molecule type" value="Genomic_DNA"/>
</dbReference>
<gene>
    <name evidence="2" type="ORF">P7H27_11515</name>
</gene>
<evidence type="ECO:0000313" key="3">
    <source>
        <dbReference type="Proteomes" id="UP001181046"/>
    </source>
</evidence>
<reference evidence="2" key="1">
    <citation type="submission" date="2023-03" db="EMBL/GenBank/DDBJ databases">
        <authorList>
            <person name="Shen W."/>
            <person name="Cai J."/>
        </authorList>
    </citation>
    <scope>NUCLEOTIDE SEQUENCE</scope>
    <source>
        <strain evidence="2">P66-3</strain>
    </source>
</reference>
<feature type="compositionally biased region" description="Low complexity" evidence="1">
    <location>
        <begin position="26"/>
        <end position="38"/>
    </location>
</feature>
<feature type="region of interest" description="Disordered" evidence="1">
    <location>
        <begin position="24"/>
        <end position="45"/>
    </location>
</feature>
<evidence type="ECO:0000313" key="2">
    <source>
        <dbReference type="EMBL" id="MDT2760390.1"/>
    </source>
</evidence>
<organism evidence="2 3">
    <name type="scientific">Enterococcus xiangfangensis</name>
    <dbReference type="NCBI Taxonomy" id="1296537"/>
    <lineage>
        <taxon>Bacteria</taxon>
        <taxon>Bacillati</taxon>
        <taxon>Bacillota</taxon>
        <taxon>Bacilli</taxon>
        <taxon>Lactobacillales</taxon>
        <taxon>Enterococcaceae</taxon>
        <taxon>Enterococcus</taxon>
    </lineage>
</organism>
<comment type="caution">
    <text evidence="2">The sequence shown here is derived from an EMBL/GenBank/DDBJ whole genome shotgun (WGS) entry which is preliminary data.</text>
</comment>
<dbReference type="RefSeq" id="WP_311830371.1">
    <property type="nucleotide sequence ID" value="NZ_JARQAJ010000007.1"/>
</dbReference>
<name>A0ABU3FD20_9ENTE</name>
<evidence type="ECO:0000256" key="1">
    <source>
        <dbReference type="SAM" id="MobiDB-lite"/>
    </source>
</evidence>
<sequence>MSTLLGYMHVFYGDKNTWKAYASKEGTTTGSSTTNSSTQKPAPTKKMKEGNVMLLFKEKGKVYWLVGNQFAYIADPKELDQIKTMMTKAGYDTHEHTNSSQIKYIKKIAKESK</sequence>
<dbReference type="Proteomes" id="UP001181046">
    <property type="component" value="Unassembled WGS sequence"/>
</dbReference>
<proteinExistence type="predicted"/>
<protein>
    <submittedName>
        <fullName evidence="2">Uncharacterized protein</fullName>
    </submittedName>
</protein>
<accession>A0ABU3FD20</accession>
<keyword evidence="3" id="KW-1185">Reference proteome</keyword>